<evidence type="ECO:0000313" key="1">
    <source>
        <dbReference type="EMBL" id="KAF3422437.1"/>
    </source>
</evidence>
<dbReference type="EMBL" id="WNWW01000713">
    <property type="protein sequence ID" value="KAF3422437.1"/>
    <property type="molecule type" value="Genomic_DNA"/>
</dbReference>
<dbReference type="Proteomes" id="UP000655588">
    <property type="component" value="Unassembled WGS sequence"/>
</dbReference>
<dbReference type="AlphaFoldDB" id="A0A833S2Q3"/>
<evidence type="ECO:0000313" key="2">
    <source>
        <dbReference type="Proteomes" id="UP000655588"/>
    </source>
</evidence>
<name>A0A833S2Q3_9HYME</name>
<keyword evidence="2" id="KW-1185">Reference proteome</keyword>
<organism evidence="1 2">
    <name type="scientific">Frieseomelitta varia</name>
    <dbReference type="NCBI Taxonomy" id="561572"/>
    <lineage>
        <taxon>Eukaryota</taxon>
        <taxon>Metazoa</taxon>
        <taxon>Ecdysozoa</taxon>
        <taxon>Arthropoda</taxon>
        <taxon>Hexapoda</taxon>
        <taxon>Insecta</taxon>
        <taxon>Pterygota</taxon>
        <taxon>Neoptera</taxon>
        <taxon>Endopterygota</taxon>
        <taxon>Hymenoptera</taxon>
        <taxon>Apocrita</taxon>
        <taxon>Aculeata</taxon>
        <taxon>Apoidea</taxon>
        <taxon>Anthophila</taxon>
        <taxon>Apidae</taxon>
        <taxon>Frieseomelitta</taxon>
    </lineage>
</organism>
<gene>
    <name evidence="1" type="ORF">E2986_12966</name>
</gene>
<proteinExistence type="predicted"/>
<accession>A0A833S2Q3</accession>
<sequence length="137" mass="15245">MDLLDPPYSIQVKTIQQRESFRTTSTLLGLPGRNNCFPPDRKEQNCLGWCTGNQGESCKMRNCHLNCCCGTSMKTATYYKCSGRAENDGGFDPSGSVVSRNSFRFNLCIVVRVSHPGLKALLYTICSFVYILQNAKA</sequence>
<comment type="caution">
    <text evidence="1">The sequence shown here is derived from an EMBL/GenBank/DDBJ whole genome shotgun (WGS) entry which is preliminary data.</text>
</comment>
<reference evidence="1" key="1">
    <citation type="submission" date="2019-11" db="EMBL/GenBank/DDBJ databases">
        <title>The nuclear and mitochondrial genomes of Frieseomelitta varia - a highly eusocial stingless bee (Meliponini) with a permanently sterile worker caste.</title>
        <authorList>
            <person name="Freitas F.C.P."/>
            <person name="Lourenco A.P."/>
            <person name="Nunes F.M.F."/>
            <person name="Paschoal A.R."/>
            <person name="Abreu F.C.P."/>
            <person name="Barbin F.O."/>
            <person name="Bataglia L."/>
            <person name="Cardoso-Junior C.A.M."/>
            <person name="Cervoni M.S."/>
            <person name="Silva S.R."/>
            <person name="Dalarmi F."/>
            <person name="Del Lama M.A."/>
            <person name="Depintor T.S."/>
            <person name="Ferreira K.M."/>
            <person name="Goria P.S."/>
            <person name="Jaskot M.C."/>
            <person name="Lago D.C."/>
            <person name="Luna-Lucena D."/>
            <person name="Moda L.M."/>
            <person name="Nascimento L."/>
            <person name="Pedrino M."/>
            <person name="Rabico F.O."/>
            <person name="Sanches F.C."/>
            <person name="Santos D.E."/>
            <person name="Santos C.G."/>
            <person name="Vieira J."/>
            <person name="Lopes T.F."/>
            <person name="Barchuk A.R."/>
            <person name="Hartfelder K."/>
            <person name="Simoes Z.L.P."/>
            <person name="Bitondi M.M.G."/>
            <person name="Pinheiro D.G."/>
        </authorList>
    </citation>
    <scope>NUCLEOTIDE SEQUENCE</scope>
    <source>
        <strain evidence="1">USP_RPSP 00005682</strain>
        <tissue evidence="1">Whole individual</tissue>
    </source>
</reference>
<protein>
    <submittedName>
        <fullName evidence="1">Uncharacterized protein</fullName>
    </submittedName>
</protein>